<dbReference type="InterPro" id="IPR008927">
    <property type="entry name" value="6-PGluconate_DH-like_C_sf"/>
</dbReference>
<evidence type="ECO:0000313" key="5">
    <source>
        <dbReference type="EMBL" id="MBP2181275.1"/>
    </source>
</evidence>
<proteinExistence type="predicted"/>
<feature type="domain" description="Mannitol dehydrogenase N-terminal" evidence="3">
    <location>
        <begin position="30"/>
        <end position="273"/>
    </location>
</feature>
<keyword evidence="1 5" id="KW-0560">Oxidoreductase</keyword>
<evidence type="ECO:0000259" key="4">
    <source>
        <dbReference type="Pfam" id="PF08125"/>
    </source>
</evidence>
<dbReference type="Proteomes" id="UP000741013">
    <property type="component" value="Unassembled WGS sequence"/>
</dbReference>
<comment type="caution">
    <text evidence="5">The sequence shown here is derived from an EMBL/GenBank/DDBJ whole genome shotgun (WGS) entry which is preliminary data.</text>
</comment>
<dbReference type="InterPro" id="IPR013328">
    <property type="entry name" value="6PGD_dom2"/>
</dbReference>
<dbReference type="SUPFAM" id="SSF48179">
    <property type="entry name" value="6-phosphogluconate dehydrogenase C-terminal domain-like"/>
    <property type="match status" value="1"/>
</dbReference>
<dbReference type="InterPro" id="IPR036291">
    <property type="entry name" value="NAD(P)-bd_dom_sf"/>
</dbReference>
<organism evidence="5 6">
    <name type="scientific">Amycolatopsis magusensis</name>
    <dbReference type="NCBI Taxonomy" id="882444"/>
    <lineage>
        <taxon>Bacteria</taxon>
        <taxon>Bacillati</taxon>
        <taxon>Actinomycetota</taxon>
        <taxon>Actinomycetes</taxon>
        <taxon>Pseudonocardiales</taxon>
        <taxon>Pseudonocardiaceae</taxon>
        <taxon>Amycolatopsis</taxon>
    </lineage>
</organism>
<comment type="catalytic activity">
    <reaction evidence="2">
        <text>D-mannitol 1-phosphate + NAD(+) = beta-D-fructose 6-phosphate + NADH + H(+)</text>
        <dbReference type="Rhea" id="RHEA:19661"/>
        <dbReference type="ChEBI" id="CHEBI:15378"/>
        <dbReference type="ChEBI" id="CHEBI:57540"/>
        <dbReference type="ChEBI" id="CHEBI:57634"/>
        <dbReference type="ChEBI" id="CHEBI:57945"/>
        <dbReference type="ChEBI" id="CHEBI:61381"/>
        <dbReference type="EC" id="1.1.1.17"/>
    </reaction>
</comment>
<sequence length="472" mass="51022">MAVPRLSRTTLGASRPELLDSVQADDIGAGILHLGIGAFHRAHQAALTEQALLVEPGDWAIRGVSYRGSGAADALNPQDGLFTVVERGPNERFRLIGCVREVLYRQPDAVRAALASSECRIVTITVTEAGYHHDPATNLLRHDDPELAADLAGRPPHTVIGQLVDGLRARRSRGEDAPITVLSCDNLLDNGKVVAGLVQDFCGRLGDSALAGWIHDHVAFPSTVVDQIVPATTEDCLREVEARLGLVDLAAVAGEGYRQWVIEDFDGPRPAWDRVGARFVPDISAAQARKLRLVNGTHSAIAYLGLLAGLGTTAELVREQDFAGYVRALVCGETGPSLGDVATDDAERLLRRLATPRIDHRLTQIAAQGARKLPQRLLEPARELIEAGQEPRLICLGIAGWISFLRGAKELDDDSRELAAAPDLDRLLAAWRGCPEDLRASRTFRDLIADALRAIEVDGVRATVRRMTEEGN</sequence>
<dbReference type="GO" id="GO:0008866">
    <property type="term" value="F:fructuronate reductase activity"/>
    <property type="evidence" value="ECO:0007669"/>
    <property type="project" value="UniProtKB-EC"/>
</dbReference>
<dbReference type="Pfam" id="PF01232">
    <property type="entry name" value="Mannitol_dh"/>
    <property type="match status" value="1"/>
</dbReference>
<dbReference type="InterPro" id="IPR013131">
    <property type="entry name" value="Mannitol_DH_N"/>
</dbReference>
<evidence type="ECO:0000256" key="2">
    <source>
        <dbReference type="ARBA" id="ARBA00048615"/>
    </source>
</evidence>
<keyword evidence="6" id="KW-1185">Reference proteome</keyword>
<accession>A0ABS4PPD0</accession>
<dbReference type="Gene3D" id="1.10.1040.10">
    <property type="entry name" value="N-(1-d-carboxylethyl)-l-norvaline Dehydrogenase, domain 2"/>
    <property type="match status" value="1"/>
</dbReference>
<dbReference type="Pfam" id="PF08125">
    <property type="entry name" value="Mannitol_dh_C"/>
    <property type="match status" value="1"/>
</dbReference>
<dbReference type="SUPFAM" id="SSF51735">
    <property type="entry name" value="NAD(P)-binding Rossmann-fold domains"/>
    <property type="match status" value="1"/>
</dbReference>
<dbReference type="InterPro" id="IPR013118">
    <property type="entry name" value="Mannitol_DH_C"/>
</dbReference>
<evidence type="ECO:0000256" key="1">
    <source>
        <dbReference type="ARBA" id="ARBA00023002"/>
    </source>
</evidence>
<gene>
    <name evidence="5" type="ORF">JOM49_002801</name>
</gene>
<dbReference type="EC" id="1.1.1.57" evidence="5"/>
<dbReference type="PANTHER" id="PTHR43362">
    <property type="entry name" value="MANNITOL DEHYDROGENASE DSF1-RELATED"/>
    <property type="match status" value="1"/>
</dbReference>
<feature type="domain" description="Mannitol dehydrogenase C-terminal" evidence="4">
    <location>
        <begin position="283"/>
        <end position="410"/>
    </location>
</feature>
<reference evidence="5 6" key="1">
    <citation type="submission" date="2021-03" db="EMBL/GenBank/DDBJ databases">
        <title>Sequencing the genomes of 1000 actinobacteria strains.</title>
        <authorList>
            <person name="Klenk H.-P."/>
        </authorList>
    </citation>
    <scope>NUCLEOTIDE SEQUENCE [LARGE SCALE GENOMIC DNA]</scope>
    <source>
        <strain evidence="5 6">DSM 45510</strain>
    </source>
</reference>
<dbReference type="InterPro" id="IPR050988">
    <property type="entry name" value="Mannitol_DH/Oxidoreductase"/>
</dbReference>
<dbReference type="PANTHER" id="PTHR43362:SF1">
    <property type="entry name" value="MANNITOL DEHYDROGENASE 2-RELATED"/>
    <property type="match status" value="1"/>
</dbReference>
<evidence type="ECO:0000259" key="3">
    <source>
        <dbReference type="Pfam" id="PF01232"/>
    </source>
</evidence>
<dbReference type="RefSeq" id="WP_209664721.1">
    <property type="nucleotide sequence ID" value="NZ_JAGGMS010000001.1"/>
</dbReference>
<name>A0ABS4PPD0_9PSEU</name>
<dbReference type="PRINTS" id="PR00084">
    <property type="entry name" value="MTLDHDRGNASE"/>
</dbReference>
<dbReference type="InterPro" id="IPR000669">
    <property type="entry name" value="Mannitol_DH"/>
</dbReference>
<dbReference type="EMBL" id="JAGGMS010000001">
    <property type="protein sequence ID" value="MBP2181275.1"/>
    <property type="molecule type" value="Genomic_DNA"/>
</dbReference>
<protein>
    <submittedName>
        <fullName evidence="5">Fructuronate reductase</fullName>
        <ecNumber evidence="5">1.1.1.57</ecNumber>
    </submittedName>
</protein>
<evidence type="ECO:0000313" key="6">
    <source>
        <dbReference type="Proteomes" id="UP000741013"/>
    </source>
</evidence>
<dbReference type="Gene3D" id="3.40.50.720">
    <property type="entry name" value="NAD(P)-binding Rossmann-like Domain"/>
    <property type="match status" value="1"/>
</dbReference>